<dbReference type="PANTHER" id="PTHR22801:SF63">
    <property type="entry name" value="C-TYPE LECTIN DOMAIN-CONTAINING PROTEIN"/>
    <property type="match status" value="1"/>
</dbReference>
<organism evidence="3 4">
    <name type="scientific">Primorskyibacter flagellatus</name>
    <dbReference type="NCBI Taxonomy" id="1387277"/>
    <lineage>
        <taxon>Bacteria</taxon>
        <taxon>Pseudomonadati</taxon>
        <taxon>Pseudomonadota</taxon>
        <taxon>Alphaproteobacteria</taxon>
        <taxon>Rhodobacterales</taxon>
        <taxon>Roseobacteraceae</taxon>
        <taxon>Primorskyibacter</taxon>
    </lineage>
</organism>
<dbReference type="NCBIfam" id="TIGR03370">
    <property type="entry name" value="VPLPA-CTERM"/>
    <property type="match status" value="1"/>
</dbReference>
<feature type="chain" id="PRO_5038128473" description="C-type lectin domain-containing protein" evidence="1">
    <location>
        <begin position="23"/>
        <end position="182"/>
    </location>
</feature>
<evidence type="ECO:0000313" key="3">
    <source>
        <dbReference type="EMBL" id="GGE35157.1"/>
    </source>
</evidence>
<evidence type="ECO:0000256" key="1">
    <source>
        <dbReference type="SAM" id="SignalP"/>
    </source>
</evidence>
<feature type="signal peptide" evidence="1">
    <location>
        <begin position="1"/>
        <end position="22"/>
    </location>
</feature>
<keyword evidence="1" id="KW-0732">Signal</keyword>
<accession>A0A917AAH9</accession>
<evidence type="ECO:0000313" key="4">
    <source>
        <dbReference type="Proteomes" id="UP000612855"/>
    </source>
</evidence>
<name>A0A917AAH9_9RHOB</name>
<dbReference type="PANTHER" id="PTHR22801">
    <property type="entry name" value="LITHOSTATHINE"/>
    <property type="match status" value="1"/>
</dbReference>
<dbReference type="InterPro" id="IPR050801">
    <property type="entry name" value="Ca-Dep_Lectins_ImmuneDev"/>
</dbReference>
<dbReference type="PROSITE" id="PS50041">
    <property type="entry name" value="C_TYPE_LECTIN_2"/>
    <property type="match status" value="1"/>
</dbReference>
<evidence type="ECO:0000259" key="2">
    <source>
        <dbReference type="PROSITE" id="PS50041"/>
    </source>
</evidence>
<dbReference type="InterPro" id="IPR013424">
    <property type="entry name" value="Ice-binding_C"/>
</dbReference>
<dbReference type="Pfam" id="PF07589">
    <property type="entry name" value="PEP-CTERM"/>
    <property type="match status" value="1"/>
</dbReference>
<dbReference type="EMBL" id="BMFJ01000001">
    <property type="protein sequence ID" value="GGE35157.1"/>
    <property type="molecule type" value="Genomic_DNA"/>
</dbReference>
<comment type="caution">
    <text evidence="3">The sequence shown here is derived from an EMBL/GenBank/DDBJ whole genome shotgun (WGS) entry which is preliminary data.</text>
</comment>
<dbReference type="InterPro" id="IPR016186">
    <property type="entry name" value="C-type_lectin-like/link_sf"/>
</dbReference>
<keyword evidence="4" id="KW-1185">Reference proteome</keyword>
<dbReference type="SMART" id="SM00034">
    <property type="entry name" value="CLECT"/>
    <property type="match status" value="1"/>
</dbReference>
<dbReference type="InterPro" id="IPR022472">
    <property type="entry name" value="VPLPA-CTERM"/>
</dbReference>
<dbReference type="SUPFAM" id="SSF56436">
    <property type="entry name" value="C-type lectin-like"/>
    <property type="match status" value="1"/>
</dbReference>
<dbReference type="Proteomes" id="UP000612855">
    <property type="component" value="Unassembled WGS sequence"/>
</dbReference>
<reference evidence="4" key="1">
    <citation type="journal article" date="2019" name="Int. J. Syst. Evol. Microbiol.">
        <title>The Global Catalogue of Microorganisms (GCM) 10K type strain sequencing project: providing services to taxonomists for standard genome sequencing and annotation.</title>
        <authorList>
            <consortium name="The Broad Institute Genomics Platform"/>
            <consortium name="The Broad Institute Genome Sequencing Center for Infectious Disease"/>
            <person name="Wu L."/>
            <person name="Ma J."/>
        </authorList>
    </citation>
    <scope>NUCLEOTIDE SEQUENCE [LARGE SCALE GENOMIC DNA]</scope>
    <source>
        <strain evidence="4">CGMCC 1.12664</strain>
    </source>
</reference>
<dbReference type="RefSeq" id="WP_188477889.1">
    <property type="nucleotide sequence ID" value="NZ_BMFJ01000001.1"/>
</dbReference>
<sequence>MKAFLAPLAACAALSPAAPAIAAPVTFSGNGHSYELVLSLPVTWDYAKTEAETRGGYLATVTSQEEWDFIVALNSGNMRAWLGGTDSTDYGTTEGNWIWATGPETGQAITFNAWGAGEPNNSGGNEHFLEGWWNPYWNDVPGATMLEAYIVEYAPAVPLPASAPLILAGLGAFGVFHRRRQG</sequence>
<feature type="domain" description="C-type lectin" evidence="2">
    <location>
        <begin position="29"/>
        <end position="139"/>
    </location>
</feature>
<dbReference type="AlphaFoldDB" id="A0A917AAH9"/>
<dbReference type="Pfam" id="PF00059">
    <property type="entry name" value="Lectin_C"/>
    <property type="match status" value="1"/>
</dbReference>
<proteinExistence type="predicted"/>
<protein>
    <recommendedName>
        <fullName evidence="2">C-type lectin domain-containing protein</fullName>
    </recommendedName>
</protein>
<dbReference type="InterPro" id="IPR016187">
    <property type="entry name" value="CTDL_fold"/>
</dbReference>
<dbReference type="Gene3D" id="3.10.100.10">
    <property type="entry name" value="Mannose-Binding Protein A, subunit A"/>
    <property type="match status" value="1"/>
</dbReference>
<gene>
    <name evidence="3" type="ORF">GCM10011360_23740</name>
</gene>
<dbReference type="InterPro" id="IPR001304">
    <property type="entry name" value="C-type_lectin-like"/>
</dbReference>